<protein>
    <submittedName>
        <fullName evidence="1">Uncharacterized protein</fullName>
    </submittedName>
</protein>
<evidence type="ECO:0000313" key="1">
    <source>
        <dbReference type="EMBL" id="GMN70329.1"/>
    </source>
</evidence>
<keyword evidence="2" id="KW-1185">Reference proteome</keyword>
<dbReference type="Proteomes" id="UP001187192">
    <property type="component" value="Unassembled WGS sequence"/>
</dbReference>
<comment type="caution">
    <text evidence="1">The sequence shown here is derived from an EMBL/GenBank/DDBJ whole genome shotgun (WGS) entry which is preliminary data.</text>
</comment>
<organism evidence="1 2">
    <name type="scientific">Ficus carica</name>
    <name type="common">Common fig</name>
    <dbReference type="NCBI Taxonomy" id="3494"/>
    <lineage>
        <taxon>Eukaryota</taxon>
        <taxon>Viridiplantae</taxon>
        <taxon>Streptophyta</taxon>
        <taxon>Embryophyta</taxon>
        <taxon>Tracheophyta</taxon>
        <taxon>Spermatophyta</taxon>
        <taxon>Magnoliopsida</taxon>
        <taxon>eudicotyledons</taxon>
        <taxon>Gunneridae</taxon>
        <taxon>Pentapetalae</taxon>
        <taxon>rosids</taxon>
        <taxon>fabids</taxon>
        <taxon>Rosales</taxon>
        <taxon>Moraceae</taxon>
        <taxon>Ficeae</taxon>
        <taxon>Ficus</taxon>
    </lineage>
</organism>
<dbReference type="EMBL" id="BTGU01001107">
    <property type="protein sequence ID" value="GMN70329.1"/>
    <property type="molecule type" value="Genomic_DNA"/>
</dbReference>
<evidence type="ECO:0000313" key="2">
    <source>
        <dbReference type="Proteomes" id="UP001187192"/>
    </source>
</evidence>
<dbReference type="AlphaFoldDB" id="A0AA88E909"/>
<sequence length="133" mass="15141">MREARFVVHGSQQRLRDLIAGFRISRMLPESVTVSSARHFHEHSSMETQPPDAHCHLVSVVNRSQSPSRFRPRHRRNSVPIVAVAIWVTMRSSPLLFAITTTISAEKTKSLCRRRDIIWQKTSSPGSCGRRPS</sequence>
<reference evidence="1" key="1">
    <citation type="submission" date="2023-07" db="EMBL/GenBank/DDBJ databases">
        <title>draft genome sequence of fig (Ficus carica).</title>
        <authorList>
            <person name="Takahashi T."/>
            <person name="Nishimura K."/>
        </authorList>
    </citation>
    <scope>NUCLEOTIDE SEQUENCE</scope>
</reference>
<accession>A0AA88E909</accession>
<proteinExistence type="predicted"/>
<gene>
    <name evidence="1" type="ORF">TIFTF001_039372</name>
</gene>
<name>A0AA88E909_FICCA</name>